<gene>
    <name evidence="1" type="ORF">EIN_377650</name>
</gene>
<name>A0A0A1TU95_ENTIV</name>
<protein>
    <recommendedName>
        <fullName evidence="3">TLDc domain-containing protein</fullName>
    </recommendedName>
</protein>
<accession>A0A0A1TU95</accession>
<evidence type="ECO:0000313" key="1">
    <source>
        <dbReference type="EMBL" id="ELP83510.1"/>
    </source>
</evidence>
<dbReference type="Proteomes" id="UP000014680">
    <property type="component" value="Unassembled WGS sequence"/>
</dbReference>
<dbReference type="GeneID" id="14882402"/>
<dbReference type="EMBL" id="KB207268">
    <property type="protein sequence ID" value="ELP83510.1"/>
    <property type="molecule type" value="Genomic_DNA"/>
</dbReference>
<organism evidence="1 2">
    <name type="scientific">Entamoeba invadens IP1</name>
    <dbReference type="NCBI Taxonomy" id="370355"/>
    <lineage>
        <taxon>Eukaryota</taxon>
        <taxon>Amoebozoa</taxon>
        <taxon>Evosea</taxon>
        <taxon>Archamoebae</taxon>
        <taxon>Mastigamoebida</taxon>
        <taxon>Entamoebidae</taxon>
        <taxon>Entamoeba</taxon>
    </lineage>
</organism>
<dbReference type="AlphaFoldDB" id="A0A0A1TU95"/>
<dbReference type="KEGG" id="eiv:EIN_377650"/>
<dbReference type="VEuPathDB" id="AmoebaDB:EIN_377650"/>
<proteinExistence type="predicted"/>
<evidence type="ECO:0008006" key="3">
    <source>
        <dbReference type="Google" id="ProtNLM"/>
    </source>
</evidence>
<evidence type="ECO:0000313" key="2">
    <source>
        <dbReference type="Proteomes" id="UP000014680"/>
    </source>
</evidence>
<keyword evidence="2" id="KW-1185">Reference proteome</keyword>
<sequence length="325" mass="37026">MIRSIQSLELKLISLSSEIEEILGEMKHLDDNCLNESIPNIETLLETTDVKSSIKSLEAIFDRLGESILRRKNIEKTTFELQELLGECALTKQLFDWCRSKEEEETTQNNQLVTKLVALEDKLYSNEIDLMLSRRKEVNVSRKNELMTKYIMKDNPLVSNMNMMFGEYNVRLIEKWSSSKVSKIVFDTLSDEYSTSTVFFKKTEGLKKLAIFIKDSNSNIFGRLLSGTFLTSGNVLSSSDGFNFILKIGNNTQTRIKIDNNVFDYSGMPALKNQFLVIPGAFSLGKFGEENLCYLSRANFGNENLLGTPSNGRFAYRRVVVVEMV</sequence>
<dbReference type="RefSeq" id="XP_004182856.1">
    <property type="nucleotide sequence ID" value="XM_004182808.1"/>
</dbReference>
<reference evidence="1 2" key="1">
    <citation type="submission" date="2012-10" db="EMBL/GenBank/DDBJ databases">
        <authorList>
            <person name="Zafar N."/>
            <person name="Inman J."/>
            <person name="Hall N."/>
            <person name="Lorenzi H."/>
            <person name="Caler E."/>
        </authorList>
    </citation>
    <scope>NUCLEOTIDE SEQUENCE [LARGE SCALE GENOMIC DNA]</scope>
    <source>
        <strain evidence="1 2">IP1</strain>
    </source>
</reference>